<gene>
    <name evidence="1" type="ORF">Hypma_002604</name>
</gene>
<comment type="caution">
    <text evidence="1">The sequence shown here is derived from an EMBL/GenBank/DDBJ whole genome shotgun (WGS) entry which is preliminary data.</text>
</comment>
<reference evidence="1" key="1">
    <citation type="submission" date="2018-04" db="EMBL/GenBank/DDBJ databases">
        <title>Whole genome sequencing of Hypsizygus marmoreus.</title>
        <authorList>
            <person name="Choi I.-G."/>
            <person name="Min B."/>
            <person name="Kim J.-G."/>
            <person name="Kim S."/>
            <person name="Oh Y.-L."/>
            <person name="Kong W.-S."/>
            <person name="Park H."/>
            <person name="Jeong J."/>
            <person name="Song E.-S."/>
        </authorList>
    </citation>
    <scope>NUCLEOTIDE SEQUENCE [LARGE SCALE GENOMIC DNA]</scope>
    <source>
        <strain evidence="1">51987-8</strain>
    </source>
</reference>
<keyword evidence="2" id="KW-1185">Reference proteome</keyword>
<dbReference type="Proteomes" id="UP000076154">
    <property type="component" value="Unassembled WGS sequence"/>
</dbReference>
<accession>A0A369J416</accession>
<dbReference type="InParanoid" id="A0A369J416"/>
<evidence type="ECO:0000313" key="2">
    <source>
        <dbReference type="Proteomes" id="UP000076154"/>
    </source>
</evidence>
<dbReference type="AlphaFoldDB" id="A0A369J416"/>
<sequence>MDINPLFLTCCKRSYSRVFECATLPNIDGGCKGRVWQSEQGFHFITWAVFSNPLMSHLSCLRIACKLQPDLTIIDTVIKKLSNQAYPSGYSIKAWTMLGLRTYDIDRQLGHPPRPLVVPG</sequence>
<proteinExistence type="predicted"/>
<protein>
    <submittedName>
        <fullName evidence="1">Uncharacterized protein</fullName>
    </submittedName>
</protein>
<dbReference type="EMBL" id="LUEZ02000122">
    <property type="protein sequence ID" value="RDB16771.1"/>
    <property type="molecule type" value="Genomic_DNA"/>
</dbReference>
<name>A0A369J416_HYPMA</name>
<evidence type="ECO:0000313" key="1">
    <source>
        <dbReference type="EMBL" id="RDB16771.1"/>
    </source>
</evidence>
<organism evidence="1 2">
    <name type="scientific">Hypsizygus marmoreus</name>
    <name type="common">White beech mushroom</name>
    <name type="synonym">Agaricus marmoreus</name>
    <dbReference type="NCBI Taxonomy" id="39966"/>
    <lineage>
        <taxon>Eukaryota</taxon>
        <taxon>Fungi</taxon>
        <taxon>Dikarya</taxon>
        <taxon>Basidiomycota</taxon>
        <taxon>Agaricomycotina</taxon>
        <taxon>Agaricomycetes</taxon>
        <taxon>Agaricomycetidae</taxon>
        <taxon>Agaricales</taxon>
        <taxon>Tricholomatineae</taxon>
        <taxon>Lyophyllaceae</taxon>
        <taxon>Hypsizygus</taxon>
    </lineage>
</organism>